<evidence type="ECO:0000256" key="7">
    <source>
        <dbReference type="PROSITE-ProRule" id="PRU01091"/>
    </source>
</evidence>
<evidence type="ECO:0000256" key="1">
    <source>
        <dbReference type="ARBA" id="ARBA00022553"/>
    </source>
</evidence>
<dbReference type="Gene3D" id="3.40.50.2300">
    <property type="match status" value="1"/>
</dbReference>
<dbReference type="Gene3D" id="1.10.10.10">
    <property type="entry name" value="Winged helix-like DNA-binding domain superfamily/Winged helix DNA-binding domain"/>
    <property type="match status" value="1"/>
</dbReference>
<dbReference type="PROSITE" id="PS51755">
    <property type="entry name" value="OMPR_PHOB"/>
    <property type="match status" value="1"/>
</dbReference>
<proteinExistence type="predicted"/>
<evidence type="ECO:0000256" key="4">
    <source>
        <dbReference type="ARBA" id="ARBA00023125"/>
    </source>
</evidence>
<dbReference type="SUPFAM" id="SSF52172">
    <property type="entry name" value="CheY-like"/>
    <property type="match status" value="1"/>
</dbReference>
<feature type="modified residue" description="4-aspartylphosphate" evidence="6">
    <location>
        <position position="52"/>
    </location>
</feature>
<dbReference type="InterPro" id="IPR011006">
    <property type="entry name" value="CheY-like_superfamily"/>
</dbReference>
<dbReference type="EMBL" id="JAGKSP010000001">
    <property type="protein sequence ID" value="MBP3961299.1"/>
    <property type="molecule type" value="Genomic_DNA"/>
</dbReference>
<keyword evidence="1 6" id="KW-0597">Phosphoprotein</keyword>
<dbReference type="PANTHER" id="PTHR48111:SF1">
    <property type="entry name" value="TWO-COMPONENT RESPONSE REGULATOR ORR33"/>
    <property type="match status" value="1"/>
</dbReference>
<feature type="domain" description="Response regulatory" evidence="8">
    <location>
        <begin position="3"/>
        <end position="116"/>
    </location>
</feature>
<dbReference type="Gene3D" id="6.10.250.690">
    <property type="match status" value="1"/>
</dbReference>
<name>A0ABS5C5N1_9BACL</name>
<dbReference type="InterPro" id="IPR036388">
    <property type="entry name" value="WH-like_DNA-bd_sf"/>
</dbReference>
<dbReference type="SMART" id="SM00862">
    <property type="entry name" value="Trans_reg_C"/>
    <property type="match status" value="1"/>
</dbReference>
<protein>
    <submittedName>
        <fullName evidence="10">Response regulator transcription factor</fullName>
    </submittedName>
</protein>
<dbReference type="InterPro" id="IPR016032">
    <property type="entry name" value="Sig_transdc_resp-reg_C-effctor"/>
</dbReference>
<evidence type="ECO:0000256" key="2">
    <source>
        <dbReference type="ARBA" id="ARBA00023012"/>
    </source>
</evidence>
<keyword evidence="2" id="KW-0902">Two-component regulatory system</keyword>
<dbReference type="InterPro" id="IPR001789">
    <property type="entry name" value="Sig_transdc_resp-reg_receiver"/>
</dbReference>
<dbReference type="Proteomes" id="UP000673394">
    <property type="component" value="Unassembled WGS sequence"/>
</dbReference>
<evidence type="ECO:0000259" key="9">
    <source>
        <dbReference type="PROSITE" id="PS51755"/>
    </source>
</evidence>
<dbReference type="SMART" id="SM00448">
    <property type="entry name" value="REC"/>
    <property type="match status" value="1"/>
</dbReference>
<dbReference type="Pfam" id="PF00072">
    <property type="entry name" value="Response_reg"/>
    <property type="match status" value="1"/>
</dbReference>
<dbReference type="Pfam" id="PF00486">
    <property type="entry name" value="Trans_reg_C"/>
    <property type="match status" value="1"/>
</dbReference>
<accession>A0ABS5C5N1</accession>
<dbReference type="CDD" id="cd00383">
    <property type="entry name" value="trans_reg_C"/>
    <property type="match status" value="1"/>
</dbReference>
<reference evidence="10 11" key="1">
    <citation type="submission" date="2021-04" db="EMBL/GenBank/DDBJ databases">
        <title>Paenibacillus sp. DLE-14 whole genome sequence.</title>
        <authorList>
            <person name="Ham Y.J."/>
        </authorList>
    </citation>
    <scope>NUCLEOTIDE SEQUENCE [LARGE SCALE GENOMIC DNA]</scope>
    <source>
        <strain evidence="10 11">DLE-14</strain>
    </source>
</reference>
<keyword evidence="3" id="KW-0805">Transcription regulation</keyword>
<dbReference type="SUPFAM" id="SSF46894">
    <property type="entry name" value="C-terminal effector domain of the bipartite response regulators"/>
    <property type="match status" value="1"/>
</dbReference>
<sequence length="230" mass="26160">MTNLLIVEDDIIFGDMLSLYLREEGYNVTRVPTAASGIASLQSEPPDLIVLDLILPDTQDANPCILFRQFTPIPIIVISSETKVSMKIHSLTEGADDFICKPFSLQELKARIETVLRRTSPKPLEADNERPANDATQRINLDMDSRHILIHGDMIETTFSEFEIMRLMFHSPGKVFSREALVNSLRGYDSFINERSIDFHVTNLRKKIEENPKQPVIIKTVWGVGYKLIM</sequence>
<dbReference type="RefSeq" id="WP_210654666.1">
    <property type="nucleotide sequence ID" value="NZ_JAGKSP010000001.1"/>
</dbReference>
<keyword evidence="11" id="KW-1185">Reference proteome</keyword>
<dbReference type="InterPro" id="IPR001867">
    <property type="entry name" value="OmpR/PhoB-type_DNA-bd"/>
</dbReference>
<dbReference type="PROSITE" id="PS50110">
    <property type="entry name" value="RESPONSE_REGULATORY"/>
    <property type="match status" value="1"/>
</dbReference>
<evidence type="ECO:0000313" key="10">
    <source>
        <dbReference type="EMBL" id="MBP3961299.1"/>
    </source>
</evidence>
<feature type="DNA-binding region" description="OmpR/PhoB-type" evidence="7">
    <location>
        <begin position="130"/>
        <end position="230"/>
    </location>
</feature>
<comment type="caution">
    <text evidence="10">The sequence shown here is derived from an EMBL/GenBank/DDBJ whole genome shotgun (WGS) entry which is preliminary data.</text>
</comment>
<evidence type="ECO:0000313" key="11">
    <source>
        <dbReference type="Proteomes" id="UP000673394"/>
    </source>
</evidence>
<keyword evidence="4 7" id="KW-0238">DNA-binding</keyword>
<evidence type="ECO:0000256" key="3">
    <source>
        <dbReference type="ARBA" id="ARBA00023015"/>
    </source>
</evidence>
<keyword evidence="5" id="KW-0804">Transcription</keyword>
<evidence type="ECO:0000259" key="8">
    <source>
        <dbReference type="PROSITE" id="PS50110"/>
    </source>
</evidence>
<evidence type="ECO:0000256" key="5">
    <source>
        <dbReference type="ARBA" id="ARBA00023163"/>
    </source>
</evidence>
<organism evidence="10 11">
    <name type="scientific">Paenibacillus lignilyticus</name>
    <dbReference type="NCBI Taxonomy" id="1172615"/>
    <lineage>
        <taxon>Bacteria</taxon>
        <taxon>Bacillati</taxon>
        <taxon>Bacillota</taxon>
        <taxon>Bacilli</taxon>
        <taxon>Bacillales</taxon>
        <taxon>Paenibacillaceae</taxon>
        <taxon>Paenibacillus</taxon>
    </lineage>
</organism>
<feature type="domain" description="OmpR/PhoB-type" evidence="9">
    <location>
        <begin position="130"/>
        <end position="230"/>
    </location>
</feature>
<evidence type="ECO:0000256" key="6">
    <source>
        <dbReference type="PROSITE-ProRule" id="PRU00169"/>
    </source>
</evidence>
<dbReference type="InterPro" id="IPR039420">
    <property type="entry name" value="WalR-like"/>
</dbReference>
<dbReference type="PANTHER" id="PTHR48111">
    <property type="entry name" value="REGULATOR OF RPOS"/>
    <property type="match status" value="1"/>
</dbReference>
<gene>
    <name evidence="10" type="ORF">I8J30_01140</name>
</gene>